<keyword evidence="2" id="KW-1185">Reference proteome</keyword>
<accession>A0A151MH93</accession>
<dbReference type="Proteomes" id="UP000050525">
    <property type="component" value="Unassembled WGS sequence"/>
</dbReference>
<sequence>MDGSLFNIRGFESKRHLTLLTVWDLLFADDAAFVYNSPDELQIMMNKFSDACIKFGMAFSIKKTVVMSQGTNIPPKIYNEALDSIDHFYYLGSTFTSSLSLDRELDVKISKAFVTCGKLVSNVWNSKLLTLNTKVSFYQACILSTLLYGCETWITYSKQE</sequence>
<dbReference type="AlphaFoldDB" id="A0A151MH93"/>
<evidence type="ECO:0000313" key="1">
    <source>
        <dbReference type="EMBL" id="KYO23881.1"/>
    </source>
</evidence>
<dbReference type="STRING" id="8496.A0A151MH93"/>
<protein>
    <recommendedName>
        <fullName evidence="3">Reverse transcriptase domain-containing protein</fullName>
    </recommendedName>
</protein>
<proteinExistence type="predicted"/>
<evidence type="ECO:0000313" key="2">
    <source>
        <dbReference type="Proteomes" id="UP000050525"/>
    </source>
</evidence>
<comment type="caution">
    <text evidence="1">The sequence shown here is derived from an EMBL/GenBank/DDBJ whole genome shotgun (WGS) entry which is preliminary data.</text>
</comment>
<dbReference type="PANTHER" id="PTHR47027">
    <property type="entry name" value="REVERSE TRANSCRIPTASE DOMAIN-CONTAINING PROTEIN"/>
    <property type="match status" value="1"/>
</dbReference>
<reference evidence="1 2" key="1">
    <citation type="journal article" date="2012" name="Genome Biol.">
        <title>Sequencing three crocodilian genomes to illuminate the evolution of archosaurs and amniotes.</title>
        <authorList>
            <person name="St John J.A."/>
            <person name="Braun E.L."/>
            <person name="Isberg S.R."/>
            <person name="Miles L.G."/>
            <person name="Chong A.Y."/>
            <person name="Gongora J."/>
            <person name="Dalzell P."/>
            <person name="Moran C."/>
            <person name="Bed'hom B."/>
            <person name="Abzhanov A."/>
            <person name="Burgess S.C."/>
            <person name="Cooksey A.M."/>
            <person name="Castoe T.A."/>
            <person name="Crawford N.G."/>
            <person name="Densmore L.D."/>
            <person name="Drew J.C."/>
            <person name="Edwards S.V."/>
            <person name="Faircloth B.C."/>
            <person name="Fujita M.K."/>
            <person name="Greenwold M.J."/>
            <person name="Hoffmann F.G."/>
            <person name="Howard J.M."/>
            <person name="Iguchi T."/>
            <person name="Janes D.E."/>
            <person name="Khan S.Y."/>
            <person name="Kohno S."/>
            <person name="de Koning A.J."/>
            <person name="Lance S.L."/>
            <person name="McCarthy F.M."/>
            <person name="McCormack J.E."/>
            <person name="Merchant M.E."/>
            <person name="Peterson D.G."/>
            <person name="Pollock D.D."/>
            <person name="Pourmand N."/>
            <person name="Raney B.J."/>
            <person name="Roessler K.A."/>
            <person name="Sanford J.R."/>
            <person name="Sawyer R.H."/>
            <person name="Schmidt C.J."/>
            <person name="Triplett E.W."/>
            <person name="Tuberville T.D."/>
            <person name="Venegas-Anaya M."/>
            <person name="Howard J.T."/>
            <person name="Jarvis E.D."/>
            <person name="Guillette L.J.Jr."/>
            <person name="Glenn T.C."/>
            <person name="Green R.E."/>
            <person name="Ray D.A."/>
        </authorList>
    </citation>
    <scope>NUCLEOTIDE SEQUENCE [LARGE SCALE GENOMIC DNA]</scope>
    <source>
        <strain evidence="1">KSC_2009_1</strain>
    </source>
</reference>
<name>A0A151MH93_ALLMI</name>
<organism evidence="1 2">
    <name type="scientific">Alligator mississippiensis</name>
    <name type="common">American alligator</name>
    <dbReference type="NCBI Taxonomy" id="8496"/>
    <lineage>
        <taxon>Eukaryota</taxon>
        <taxon>Metazoa</taxon>
        <taxon>Chordata</taxon>
        <taxon>Craniata</taxon>
        <taxon>Vertebrata</taxon>
        <taxon>Euteleostomi</taxon>
        <taxon>Archelosauria</taxon>
        <taxon>Archosauria</taxon>
        <taxon>Crocodylia</taxon>
        <taxon>Alligatoridae</taxon>
        <taxon>Alligatorinae</taxon>
        <taxon>Alligator</taxon>
    </lineage>
</organism>
<gene>
    <name evidence="1" type="ORF">Y1Q_0015866</name>
</gene>
<evidence type="ECO:0008006" key="3">
    <source>
        <dbReference type="Google" id="ProtNLM"/>
    </source>
</evidence>
<dbReference type="EMBL" id="AKHW03006164">
    <property type="protein sequence ID" value="KYO23881.1"/>
    <property type="molecule type" value="Genomic_DNA"/>
</dbReference>
<dbReference type="PANTHER" id="PTHR47027:SF20">
    <property type="entry name" value="REVERSE TRANSCRIPTASE-LIKE PROTEIN WITH RNA-DIRECTED DNA POLYMERASE DOMAIN"/>
    <property type="match status" value="1"/>
</dbReference>